<reference evidence="10" key="2">
    <citation type="submission" date="2020-05" db="UniProtKB">
        <authorList>
            <consortium name="EnsemblMetazoa"/>
        </authorList>
    </citation>
    <scope>IDENTIFICATION</scope>
    <source>
        <strain evidence="10">wikel</strain>
    </source>
</reference>
<dbReference type="EMBL" id="ABJB010754264">
    <property type="status" value="NOT_ANNOTATED_CDS"/>
    <property type="molecule type" value="Genomic_DNA"/>
</dbReference>
<evidence type="ECO:0000313" key="10">
    <source>
        <dbReference type="EnsemblMetazoa" id="ISCW018307-PA"/>
    </source>
</evidence>
<dbReference type="FunCoup" id="B7PGT6">
    <property type="interactions" value="448"/>
</dbReference>
<keyword evidence="3" id="KW-0808">Transferase</keyword>
<dbReference type="InterPro" id="IPR001870">
    <property type="entry name" value="B30.2/SPRY"/>
</dbReference>
<evidence type="ECO:0000256" key="6">
    <source>
        <dbReference type="ARBA" id="ARBA00022786"/>
    </source>
</evidence>
<dbReference type="PANTHER" id="PTHR13363:SF5">
    <property type="entry name" value="E3 UBIQUITIN-PROTEIN LIGASE RNF123"/>
    <property type="match status" value="1"/>
</dbReference>
<gene>
    <name evidence="9" type="ORF">IscW_ISCW018307</name>
</gene>
<dbReference type="AlphaFoldDB" id="B7PGT6"/>
<evidence type="ECO:0000313" key="11">
    <source>
        <dbReference type="Proteomes" id="UP000001555"/>
    </source>
</evidence>
<dbReference type="Proteomes" id="UP000001555">
    <property type="component" value="Unassembled WGS sequence"/>
</dbReference>
<dbReference type="InterPro" id="IPR043136">
    <property type="entry name" value="B30.2/SPRY_sf"/>
</dbReference>
<keyword evidence="4" id="KW-0479">Metal-binding</keyword>
<dbReference type="SUPFAM" id="SSF49899">
    <property type="entry name" value="Concanavalin A-like lectins/glucanases"/>
    <property type="match status" value="1"/>
</dbReference>
<dbReference type="EMBL" id="ABJB010214697">
    <property type="status" value="NOT_ANNOTATED_CDS"/>
    <property type="molecule type" value="Genomic_DNA"/>
</dbReference>
<name>B7PGT6_IXOSC</name>
<evidence type="ECO:0000256" key="5">
    <source>
        <dbReference type="ARBA" id="ARBA00022771"/>
    </source>
</evidence>
<comment type="catalytic activity">
    <reaction evidence="1">
        <text>S-ubiquitinyl-[E2 ubiquitin-conjugating enzyme]-L-cysteine + [acceptor protein]-L-lysine = [E2 ubiquitin-conjugating enzyme]-L-cysteine + N(6)-ubiquitinyl-[acceptor protein]-L-lysine.</text>
        <dbReference type="EC" id="2.3.2.27"/>
    </reaction>
</comment>
<dbReference type="OrthoDB" id="258495at2759"/>
<feature type="domain" description="B30.2/SPRY" evidence="8">
    <location>
        <begin position="7"/>
        <end position="187"/>
    </location>
</feature>
<dbReference type="GO" id="GO:0008270">
    <property type="term" value="F:zinc ion binding"/>
    <property type="evidence" value="ECO:0007669"/>
    <property type="project" value="UniProtKB-KW"/>
</dbReference>
<dbReference type="InParanoid" id="B7PGT6"/>
<dbReference type="Pfam" id="PF00622">
    <property type="entry name" value="SPRY"/>
    <property type="match status" value="1"/>
</dbReference>
<evidence type="ECO:0000259" key="8">
    <source>
        <dbReference type="PROSITE" id="PS50188"/>
    </source>
</evidence>
<organism>
    <name type="scientific">Ixodes scapularis</name>
    <name type="common">Black-legged tick</name>
    <name type="synonym">Deer tick</name>
    <dbReference type="NCBI Taxonomy" id="6945"/>
    <lineage>
        <taxon>Eukaryota</taxon>
        <taxon>Metazoa</taxon>
        <taxon>Ecdysozoa</taxon>
        <taxon>Arthropoda</taxon>
        <taxon>Chelicerata</taxon>
        <taxon>Arachnida</taxon>
        <taxon>Acari</taxon>
        <taxon>Parasitiformes</taxon>
        <taxon>Ixodida</taxon>
        <taxon>Ixodoidea</taxon>
        <taxon>Ixodidae</taxon>
        <taxon>Ixodinae</taxon>
        <taxon>Ixodes</taxon>
    </lineage>
</organism>
<evidence type="ECO:0000256" key="1">
    <source>
        <dbReference type="ARBA" id="ARBA00000900"/>
    </source>
</evidence>
<dbReference type="CDD" id="cd12882">
    <property type="entry name" value="SPRY_RNF123"/>
    <property type="match status" value="1"/>
</dbReference>
<proteinExistence type="predicted"/>
<dbReference type="EMBL" id="ABJB010287382">
    <property type="status" value="NOT_ANNOTATED_CDS"/>
    <property type="molecule type" value="Genomic_DNA"/>
</dbReference>
<reference evidence="9 11" key="1">
    <citation type="submission" date="2008-03" db="EMBL/GenBank/DDBJ databases">
        <title>Annotation of Ixodes scapularis.</title>
        <authorList>
            <consortium name="Ixodes scapularis Genome Project Consortium"/>
            <person name="Caler E."/>
            <person name="Hannick L.I."/>
            <person name="Bidwell S."/>
            <person name="Joardar V."/>
            <person name="Thiagarajan M."/>
            <person name="Amedeo P."/>
            <person name="Galinsky K.J."/>
            <person name="Schobel S."/>
            <person name="Inman J."/>
            <person name="Hostetler J."/>
            <person name="Miller J."/>
            <person name="Hammond M."/>
            <person name="Megy K."/>
            <person name="Lawson D."/>
            <person name="Kodira C."/>
            <person name="Sutton G."/>
            <person name="Meyer J."/>
            <person name="Hill C.A."/>
            <person name="Birren B."/>
            <person name="Nene V."/>
            <person name="Collins F."/>
            <person name="Alarcon-Chaidez F."/>
            <person name="Wikel S."/>
            <person name="Strausberg R."/>
        </authorList>
    </citation>
    <scope>NUCLEOTIDE SEQUENCE [LARGE SCALE GENOMIC DNA]</scope>
    <source>
        <strain evidence="11">Wikel</strain>
        <strain evidence="9">Wikel colony</strain>
    </source>
</reference>
<dbReference type="SMART" id="SM00449">
    <property type="entry name" value="SPRY"/>
    <property type="match status" value="1"/>
</dbReference>
<dbReference type="InterPro" id="IPR035773">
    <property type="entry name" value="SPRY_RNF123"/>
</dbReference>
<keyword evidence="11" id="KW-1185">Reference proteome</keyword>
<evidence type="ECO:0000313" key="9">
    <source>
        <dbReference type="EMBL" id="EEC05808.1"/>
    </source>
</evidence>
<dbReference type="EMBL" id="ABJB010781996">
    <property type="status" value="NOT_ANNOTATED_CDS"/>
    <property type="molecule type" value="Genomic_DNA"/>
</dbReference>
<keyword evidence="7" id="KW-0862">Zinc</keyword>
<dbReference type="EMBL" id="DS709658">
    <property type="protein sequence ID" value="EEC05808.1"/>
    <property type="molecule type" value="Genomic_DNA"/>
</dbReference>
<keyword evidence="5" id="KW-0863">Zinc-finger</keyword>
<dbReference type="InterPro" id="IPR003877">
    <property type="entry name" value="SPRY_dom"/>
</dbReference>
<dbReference type="GO" id="GO:0005737">
    <property type="term" value="C:cytoplasm"/>
    <property type="evidence" value="ECO:0000318"/>
    <property type="project" value="GO_Central"/>
</dbReference>
<dbReference type="EMBL" id="ABJB010098581">
    <property type="status" value="NOT_ANNOTATED_CDS"/>
    <property type="molecule type" value="Genomic_DNA"/>
</dbReference>
<dbReference type="PANTHER" id="PTHR13363">
    <property type="entry name" value="RING FINGER AND SRY DOMAIN-CONTAINING"/>
    <property type="match status" value="1"/>
</dbReference>
<accession>B7PGT6</accession>
<protein>
    <recommendedName>
        <fullName evidence="2">RING-type E3 ubiquitin transferase</fullName>
        <ecNumber evidence="2">2.3.2.27</ecNumber>
    </recommendedName>
</protein>
<sequence length="997" mass="111348">MESWPLNVMTSRRNAWLADYGRLGDHHVTFDICTNVGTFIVDKDRLGVSSQSNFNTIRGTCCVFKGKWQYELMLGSKGVMQVGWVTSNCKFSQEKGVGDTQDSYAYDGNRVRKWNVSTYKYGEPWLAGDVIGCCLDLDEGTVHFYRNGRSLGVAFDRVRAGPGLVYFPAVSLAFGENLVANFGATPLRHPVEGHRPLEKLDPREAERAWTLVRWVKRLLPVYEEVQKYLTDGLDVFRQGTKAQALLLAAPVLRRLGPLLASSHVTEVSVLPFLFQVLDENPDGGGISVLLELFWALLEVSAPSAKCHSAARSEAGRRKPGRLCRQPLEVQRCLQNVAVALLSGFRFSPCTPDLHHQKRHLSLFLSVAHPTEEAYKKSLYAASKQKLKSVALELESLQLRILEQLTTDDDAPQGQTSRDTFLAKFEDFIKENSPGSRTVTLDLCPPSVALNFFHRLVALLRQCLPVLHAASGKLLQAHSLYIPGDVFLSDIGVRGEVSRVGDFPELPYDIASNQQSNRTDEGHKASVELSSGTPNAFDKDRASTKVFRLLDGIVRLYYLCSHAHFLKMNAVREGMRDYLRAVQEVRRNSALGEPDVVEALAKAEEVFSDTLSQQARQVAWLSAVVFSKEKQADVYWLLRVVLLTLEEASHSGAAFAFVPDYYVESCIKLLTSLSFYFPPTCNLSDIPATFPFSLLHRAIITQCFTAHLFRVFLASLSERMLSGNIGLCMQASSRNDTAFTCSSMAMIQALLQPYKNRPWAQTNWILMRLWKGCGFAFRFTIAPHLVQRMSSKPVESALPSHPAPCPSVFFQNHIGRWLEDHPDRAAAFLGSVLTQLNWAFSQFISMLQEIQNAHFRPERVFVDTRQLKICATCFDLSLGLLRVVEMVVNVAPSLVTHPGRPHSDLLLARICQLVSQVLNRVTSRCGCFDLVVGMDVAGLEAVDHFPIVAAVTGILVALLLRGSVDRLCIMTHLVNNRECFFCKALIEKLDSQRPLPPH</sequence>
<dbReference type="Gene3D" id="2.60.120.920">
    <property type="match status" value="1"/>
</dbReference>
<dbReference type="PROSITE" id="PS50188">
    <property type="entry name" value="B302_SPRY"/>
    <property type="match status" value="1"/>
</dbReference>
<dbReference type="Pfam" id="PF25576">
    <property type="entry name" value="TPR_RNF123"/>
    <property type="match status" value="1"/>
</dbReference>
<dbReference type="EMBL" id="ABJB011075466">
    <property type="status" value="NOT_ANNOTATED_CDS"/>
    <property type="molecule type" value="Genomic_DNA"/>
</dbReference>
<dbReference type="VEuPathDB" id="VectorBase:ISCI018307"/>
<dbReference type="GO" id="GO:0061630">
    <property type="term" value="F:ubiquitin protein ligase activity"/>
    <property type="evidence" value="ECO:0007669"/>
    <property type="project" value="UniProtKB-EC"/>
</dbReference>
<dbReference type="InterPro" id="IPR057987">
    <property type="entry name" value="TPR_RNF123/RKP"/>
</dbReference>
<dbReference type="VEuPathDB" id="VectorBase:ISCW018307"/>
<dbReference type="STRING" id="6945.B7PGT6"/>
<evidence type="ECO:0000256" key="4">
    <source>
        <dbReference type="ARBA" id="ARBA00022723"/>
    </source>
</evidence>
<dbReference type="PaxDb" id="6945-B7PGT6"/>
<evidence type="ECO:0000256" key="7">
    <source>
        <dbReference type="ARBA" id="ARBA00022833"/>
    </source>
</evidence>
<dbReference type="EMBL" id="ABJB010921888">
    <property type="status" value="NOT_ANNOTATED_CDS"/>
    <property type="molecule type" value="Genomic_DNA"/>
</dbReference>
<keyword evidence="6" id="KW-0833">Ubl conjugation pathway</keyword>
<evidence type="ECO:0000256" key="2">
    <source>
        <dbReference type="ARBA" id="ARBA00012483"/>
    </source>
</evidence>
<evidence type="ECO:0000256" key="3">
    <source>
        <dbReference type="ARBA" id="ARBA00022679"/>
    </source>
</evidence>
<dbReference type="InterPro" id="IPR013320">
    <property type="entry name" value="ConA-like_dom_sf"/>
</dbReference>
<dbReference type="EnsemblMetazoa" id="ISCW018307-RA">
    <property type="protein sequence ID" value="ISCW018307-PA"/>
    <property type="gene ID" value="ISCW018307"/>
</dbReference>
<dbReference type="HOGENOM" id="CLU_006687_2_0_1"/>
<dbReference type="EC" id="2.3.2.27" evidence="2"/>
<dbReference type="EMBL" id="ABJB010902714">
    <property type="status" value="NOT_ANNOTATED_CDS"/>
    <property type="molecule type" value="Genomic_DNA"/>
</dbReference>
<dbReference type="InterPro" id="IPR045129">
    <property type="entry name" value="RNF123/RKP/RSPRY1"/>
</dbReference>
<dbReference type="EMBL" id="ABJB010467504">
    <property type="status" value="NOT_ANNOTATED_CDS"/>
    <property type="molecule type" value="Genomic_DNA"/>
</dbReference>
<dbReference type="VEuPathDB" id="VectorBase:ISCP_038264"/>
<dbReference type="GO" id="GO:0004842">
    <property type="term" value="F:ubiquitin-protein transferase activity"/>
    <property type="evidence" value="ECO:0000318"/>
    <property type="project" value="GO_Central"/>
</dbReference>
<dbReference type="EMBL" id="ABJB010098010">
    <property type="status" value="NOT_ANNOTATED_CDS"/>
    <property type="molecule type" value="Genomic_DNA"/>
</dbReference>
<dbReference type="GO" id="GO:0051603">
    <property type="term" value="P:proteolysis involved in protein catabolic process"/>
    <property type="evidence" value="ECO:0000318"/>
    <property type="project" value="GO_Central"/>
</dbReference>